<evidence type="ECO:0000256" key="4">
    <source>
        <dbReference type="ARBA" id="ARBA00022989"/>
    </source>
</evidence>
<organism evidence="8 9">
    <name type="scientific">Ameyamaea chiangmaiensis</name>
    <dbReference type="NCBI Taxonomy" id="442969"/>
    <lineage>
        <taxon>Bacteria</taxon>
        <taxon>Pseudomonadati</taxon>
        <taxon>Pseudomonadota</taxon>
        <taxon>Alphaproteobacteria</taxon>
        <taxon>Acetobacterales</taxon>
        <taxon>Acetobacteraceae</taxon>
        <taxon>Ameyamaea</taxon>
    </lineage>
</organism>
<feature type="transmembrane region" description="Helical" evidence="6">
    <location>
        <begin position="405"/>
        <end position="428"/>
    </location>
</feature>
<proteinExistence type="predicted"/>
<dbReference type="EMBL" id="JABXXR010000006">
    <property type="protein sequence ID" value="NVN39284.1"/>
    <property type="molecule type" value="Genomic_DNA"/>
</dbReference>
<evidence type="ECO:0000313" key="8">
    <source>
        <dbReference type="EMBL" id="NVN39284.1"/>
    </source>
</evidence>
<evidence type="ECO:0000256" key="5">
    <source>
        <dbReference type="ARBA" id="ARBA00023136"/>
    </source>
</evidence>
<feature type="domain" description="Membrane transport protein MMPL" evidence="7">
    <location>
        <begin position="696"/>
        <end position="855"/>
    </location>
</feature>
<feature type="transmembrane region" description="Helical" evidence="6">
    <location>
        <begin position="803"/>
        <end position="823"/>
    </location>
</feature>
<reference evidence="8 9" key="1">
    <citation type="submission" date="2020-06" db="EMBL/GenBank/DDBJ databases">
        <title>Description of novel acetic acid bacteria.</title>
        <authorList>
            <person name="Sombolestani A."/>
        </authorList>
    </citation>
    <scope>NUCLEOTIDE SEQUENCE [LARGE SCALE GENOMIC DNA]</scope>
    <source>
        <strain evidence="8 9">LMG 27010</strain>
    </source>
</reference>
<dbReference type="Pfam" id="PF03176">
    <property type="entry name" value="MMPL"/>
    <property type="match status" value="2"/>
</dbReference>
<feature type="transmembrane region" description="Helical" evidence="6">
    <location>
        <begin position="456"/>
        <end position="477"/>
    </location>
</feature>
<feature type="transmembrane region" description="Helical" evidence="6">
    <location>
        <begin position="740"/>
        <end position="761"/>
    </location>
</feature>
<feature type="transmembrane region" description="Helical" evidence="6">
    <location>
        <begin position="270"/>
        <end position="291"/>
    </location>
</feature>
<dbReference type="PANTHER" id="PTHR33406:SF13">
    <property type="entry name" value="MEMBRANE PROTEIN YDFJ"/>
    <property type="match status" value="1"/>
</dbReference>
<dbReference type="Proteomes" id="UP000585665">
    <property type="component" value="Unassembled WGS sequence"/>
</dbReference>
<keyword evidence="2" id="KW-1003">Cell membrane</keyword>
<evidence type="ECO:0000259" key="7">
    <source>
        <dbReference type="Pfam" id="PF03176"/>
    </source>
</evidence>
<feature type="domain" description="Membrane transport protein MMPL" evidence="7">
    <location>
        <begin position="232"/>
        <end position="429"/>
    </location>
</feature>
<evidence type="ECO:0000256" key="6">
    <source>
        <dbReference type="SAM" id="Phobius"/>
    </source>
</evidence>
<feature type="transmembrane region" description="Helical" evidence="6">
    <location>
        <begin position="767"/>
        <end position="791"/>
    </location>
</feature>
<dbReference type="InterPro" id="IPR050545">
    <property type="entry name" value="Mycobact_MmpL"/>
</dbReference>
<gene>
    <name evidence="8" type="ORF">HUK82_01715</name>
</gene>
<dbReference type="InterPro" id="IPR004869">
    <property type="entry name" value="MMPL_dom"/>
</dbReference>
<sequence>MIAALIGRTVSLCARHALAVTALFTVLVALAVGVTVKRLDVTTDTDKMFSSDLPWKRQAAQMAHLFPQNQDLLVAVIRADIPEEAEATARALTAALSTNHVDFRTVSDPDANPFLARNGLLYLDRKPLGQVLDDTVNAQAFLGTLAADPSARGLFDALSLVAQGVQAGQDLSGFAGPLNNFASALGNAAGGKADYLSWQRLLAGDLANLAGQYQFVLTQPRLDYGSFQPGGAATDAMRKAIASLEFVRNGHAQVFVTGDVEISDEEFATVAQGMVAGLAGSLVLVTLWLVLAVRSWRVIVPIVVVLVFGLTLTTGFAAIAVGTLNLISVAFAVLFVGIAVDFAIQFCVRFRAQHSDNGGSPHLTEALLHTGAETGHQILVAACATAAGFLAFTPTAFIGVAQLGLIAGIGMLIAFVCTITLLPALLLLMHPRLEYRFSGFAFAQPADRAVRRHRRFILGTFAALAVLGAALVPMLHFDADPLHTKDPHTEGMRAIHLLTRNPQTTPYSAELLVPSLDQARDYAKRFEALPSVDSVMWLGSYVPEDQPQKLAMIQDAASLLMPGLTVTQPAPAPDAAALRQSAKKAADAIASISSKLAANDPLRRIQSELSTLATQPDGSLLHVNDLLTRFLPQELDQLRTVLGAGPVTITDIPPDIARNYLLPDGRARLEIRPKNVLGADAAMYTFVGQIRSVAPDVGGTVVTVIESAHTMVHAFTVAALSALAMIGIILLLALRRVGDVLLVLAPLLLSALMTVILIIVVPEPLNFANIIALPLLLGVGVSFNVYFVMNWRSGVRRPLSSPTARAVLFSALTTGTAFGSLALSHHPGTASMGRLLLLSLGCTLLATLVFVPALLPEPPTKRD</sequence>
<evidence type="ECO:0000313" key="9">
    <source>
        <dbReference type="Proteomes" id="UP000585665"/>
    </source>
</evidence>
<keyword evidence="4 6" id="KW-1133">Transmembrane helix</keyword>
<accession>A0A850P614</accession>
<dbReference type="GO" id="GO:0005886">
    <property type="term" value="C:plasma membrane"/>
    <property type="evidence" value="ECO:0007669"/>
    <property type="project" value="UniProtKB-SubCell"/>
</dbReference>
<keyword evidence="5 6" id="KW-0472">Membrane</keyword>
<dbReference type="NCBIfam" id="TIGR03480">
    <property type="entry name" value="HpnN"/>
    <property type="match status" value="1"/>
</dbReference>
<feature type="transmembrane region" description="Helical" evidence="6">
    <location>
        <begin position="298"/>
        <end position="320"/>
    </location>
</feature>
<feature type="transmembrane region" description="Helical" evidence="6">
    <location>
        <begin position="835"/>
        <end position="855"/>
    </location>
</feature>
<name>A0A850P614_9PROT</name>
<keyword evidence="9" id="KW-1185">Reference proteome</keyword>
<feature type="transmembrane region" description="Helical" evidence="6">
    <location>
        <begin position="326"/>
        <end position="348"/>
    </location>
</feature>
<dbReference type="AlphaFoldDB" id="A0A850P614"/>
<dbReference type="RefSeq" id="WP_176612303.1">
    <property type="nucleotide sequence ID" value="NZ_JABXXR010000006.1"/>
</dbReference>
<feature type="transmembrane region" description="Helical" evidence="6">
    <location>
        <begin position="378"/>
        <end position="399"/>
    </location>
</feature>
<comment type="subcellular location">
    <subcellularLocation>
        <location evidence="1">Cell membrane</location>
        <topology evidence="1">Multi-pass membrane protein</topology>
    </subcellularLocation>
</comment>
<comment type="caution">
    <text evidence="8">The sequence shown here is derived from an EMBL/GenBank/DDBJ whole genome shotgun (WGS) entry which is preliminary data.</text>
</comment>
<feature type="transmembrane region" description="Helical" evidence="6">
    <location>
        <begin position="711"/>
        <end position="733"/>
    </location>
</feature>
<protein>
    <submittedName>
        <fullName evidence="8">MMPL family transporter</fullName>
    </submittedName>
</protein>
<dbReference type="InterPro" id="IPR017841">
    <property type="entry name" value="Hopanoid_biosynth_HpnN"/>
</dbReference>
<dbReference type="SUPFAM" id="SSF82866">
    <property type="entry name" value="Multidrug efflux transporter AcrB transmembrane domain"/>
    <property type="match status" value="2"/>
</dbReference>
<dbReference type="Gene3D" id="1.20.1640.10">
    <property type="entry name" value="Multidrug efflux transporter AcrB transmembrane domain"/>
    <property type="match status" value="2"/>
</dbReference>
<keyword evidence="3 6" id="KW-0812">Transmembrane</keyword>
<evidence type="ECO:0000256" key="2">
    <source>
        <dbReference type="ARBA" id="ARBA00022475"/>
    </source>
</evidence>
<evidence type="ECO:0000256" key="3">
    <source>
        <dbReference type="ARBA" id="ARBA00022692"/>
    </source>
</evidence>
<evidence type="ECO:0000256" key="1">
    <source>
        <dbReference type="ARBA" id="ARBA00004651"/>
    </source>
</evidence>
<dbReference type="PANTHER" id="PTHR33406">
    <property type="entry name" value="MEMBRANE PROTEIN MJ1562-RELATED"/>
    <property type="match status" value="1"/>
</dbReference>